<protein>
    <submittedName>
        <fullName evidence="2">Uncharacterized protein</fullName>
    </submittedName>
</protein>
<evidence type="ECO:0000313" key="2">
    <source>
        <dbReference type="EMBL" id="CAJ1373737.1"/>
    </source>
</evidence>
<sequence>MGVNAGLRSLTRRSRPRPETGVQISGVGVMEGEDASGARVVAAEVSSGKSRVEVSFLSPWPVTSEKTMDAKGLEVRSKGASAFLQVIQGSDLSTDHLLEEVLSSKGKFGAYGLPEAIQVLSDESDDTGRRVQVRFTAYSPKSVEFETRALLRAKVLEDTTYVLVATALEDKWAQAEAQLVRTVDSFQVAAA</sequence>
<comment type="caution">
    <text evidence="2">The sequence shown here is derived from an EMBL/GenBank/DDBJ whole genome shotgun (WGS) entry which is preliminary data.</text>
</comment>
<gene>
    <name evidence="2" type="ORF">EVOR1521_LOCUS3476</name>
</gene>
<dbReference type="Gene3D" id="3.40.1000.10">
    <property type="entry name" value="Mog1/PsbP, alpha/beta/alpha sandwich"/>
    <property type="match status" value="1"/>
</dbReference>
<evidence type="ECO:0000313" key="3">
    <source>
        <dbReference type="Proteomes" id="UP001178507"/>
    </source>
</evidence>
<feature type="region of interest" description="Disordered" evidence="1">
    <location>
        <begin position="1"/>
        <end position="22"/>
    </location>
</feature>
<name>A0AA36HR44_9DINO</name>
<proteinExistence type="predicted"/>
<dbReference type="Proteomes" id="UP001178507">
    <property type="component" value="Unassembled WGS sequence"/>
</dbReference>
<evidence type="ECO:0000256" key="1">
    <source>
        <dbReference type="SAM" id="MobiDB-lite"/>
    </source>
</evidence>
<reference evidence="2" key="1">
    <citation type="submission" date="2023-08" db="EMBL/GenBank/DDBJ databases">
        <authorList>
            <person name="Chen Y."/>
            <person name="Shah S."/>
            <person name="Dougan E. K."/>
            <person name="Thang M."/>
            <person name="Chan C."/>
        </authorList>
    </citation>
    <scope>NUCLEOTIDE SEQUENCE</scope>
</reference>
<organism evidence="2 3">
    <name type="scientific">Effrenium voratum</name>
    <dbReference type="NCBI Taxonomy" id="2562239"/>
    <lineage>
        <taxon>Eukaryota</taxon>
        <taxon>Sar</taxon>
        <taxon>Alveolata</taxon>
        <taxon>Dinophyceae</taxon>
        <taxon>Suessiales</taxon>
        <taxon>Symbiodiniaceae</taxon>
        <taxon>Effrenium</taxon>
    </lineage>
</organism>
<keyword evidence="3" id="KW-1185">Reference proteome</keyword>
<dbReference type="EMBL" id="CAUJNA010000213">
    <property type="protein sequence ID" value="CAJ1373737.1"/>
    <property type="molecule type" value="Genomic_DNA"/>
</dbReference>
<dbReference type="AlphaFoldDB" id="A0AA36HR44"/>
<accession>A0AA36HR44</accession>